<dbReference type="RefSeq" id="XP_012238833.1">
    <property type="nucleotide sequence ID" value="XM_012383410.3"/>
</dbReference>
<dbReference type="KEGG" id="bim:100749520"/>
<feature type="compositionally biased region" description="Polar residues" evidence="1">
    <location>
        <begin position="537"/>
        <end position="549"/>
    </location>
</feature>
<dbReference type="Proteomes" id="UP000515180">
    <property type="component" value="Unplaced"/>
</dbReference>
<proteinExistence type="predicted"/>
<keyword evidence="2" id="KW-1185">Reference proteome</keyword>
<gene>
    <name evidence="3" type="primary">LOC100749520</name>
</gene>
<evidence type="ECO:0000313" key="2">
    <source>
        <dbReference type="Proteomes" id="UP000515180"/>
    </source>
</evidence>
<feature type="region of interest" description="Disordered" evidence="1">
    <location>
        <begin position="637"/>
        <end position="657"/>
    </location>
</feature>
<name>A0A6P3UQR1_BOMIM</name>
<evidence type="ECO:0000256" key="1">
    <source>
        <dbReference type="SAM" id="MobiDB-lite"/>
    </source>
</evidence>
<accession>A0A6P3UQR1</accession>
<dbReference type="AlphaFoldDB" id="A0A6P3UQR1"/>
<feature type="compositionally biased region" description="Acidic residues" evidence="1">
    <location>
        <begin position="645"/>
        <end position="657"/>
    </location>
</feature>
<dbReference type="GeneID" id="100749520"/>
<reference evidence="3" key="1">
    <citation type="submission" date="2025-08" db="UniProtKB">
        <authorList>
            <consortium name="RefSeq"/>
        </authorList>
    </citation>
    <scope>IDENTIFICATION</scope>
</reference>
<evidence type="ECO:0000313" key="3">
    <source>
        <dbReference type="RefSeq" id="XP_012238833.1"/>
    </source>
</evidence>
<sequence length="657" mass="75981">MNSTDITDEDEDVVIKGSSLYEHLCKLGYTDFESVAIEKQIPKNEKKYLKLFNCIFNVKNIFKKLYSIYLGIIQDDSISYKQVETILNAKILLNDHGCAIHSFLDKYEYKPWRTITSKFILFGTILSSSAYISYNTQYKSSASLFALAVLYCISYIEFLRIRAHRDLKSIVSLQNDFFDLCKKGLKILKYGYKIKLHQGKSSQQFSDLTAGRLKYLQPIMENLVKYLGVIACIYYHASLTLIKLLPVDICNEDLLTRFDSKSFEIHGEINYQKLKTLYHTYILTQSEMLYLLTIAYDNYTWQQSYKKIPELQLAYIIRFLIIYLSIYKNKLSEHIDAYYSFKLEPISYKYRGPDSSKWQDLYMHLYLASNKLQLAYSHIFSILQDIDNNVIESVTNEGCMENTMQKLTAAQKSIDTAKDFIEFSSLFLVKSQNSGSTINCLETNISMLNANSNIHIVPDSEPEIMDEVFEEYIREEYLKPLSEEADEISLYSSKRDKTLFKNFMVELKDALADKKKSMSERESKALERMYKAITKTSTSDDQLQQISTSPPMPSFNTSSLINSNNKISNYRTKPQLHVLLEKSNVAQSIIKSEEDLKDKNMDDTLIEEMSLSNIIHLPKKSEFSSLLPPPFLKAKEETFIGSGENSEDDEEITVENK</sequence>
<feature type="region of interest" description="Disordered" evidence="1">
    <location>
        <begin position="537"/>
        <end position="556"/>
    </location>
</feature>
<protein>
    <submittedName>
        <fullName evidence="3">Uncharacterized protein LOC100749520</fullName>
    </submittedName>
</protein>
<organism evidence="2 3">
    <name type="scientific">Bombus impatiens</name>
    <name type="common">Bumblebee</name>
    <dbReference type="NCBI Taxonomy" id="132113"/>
    <lineage>
        <taxon>Eukaryota</taxon>
        <taxon>Metazoa</taxon>
        <taxon>Ecdysozoa</taxon>
        <taxon>Arthropoda</taxon>
        <taxon>Hexapoda</taxon>
        <taxon>Insecta</taxon>
        <taxon>Pterygota</taxon>
        <taxon>Neoptera</taxon>
        <taxon>Endopterygota</taxon>
        <taxon>Hymenoptera</taxon>
        <taxon>Apocrita</taxon>
        <taxon>Aculeata</taxon>
        <taxon>Apoidea</taxon>
        <taxon>Anthophila</taxon>
        <taxon>Apidae</taxon>
        <taxon>Bombus</taxon>
        <taxon>Pyrobombus</taxon>
    </lineage>
</organism>
<dbReference type="OrthoDB" id="21151at2759"/>